<comment type="cofactor">
    <cofactor evidence="1 8">
        <name>heme</name>
        <dbReference type="ChEBI" id="CHEBI:30413"/>
    </cofactor>
</comment>
<dbReference type="EMBL" id="HBUF01420183">
    <property type="protein sequence ID" value="CAG6740659.1"/>
    <property type="molecule type" value="Transcribed_RNA"/>
</dbReference>
<dbReference type="EMBL" id="HBUF01619535">
    <property type="protein sequence ID" value="CAG6780691.1"/>
    <property type="molecule type" value="Transcribed_RNA"/>
</dbReference>
<comment type="similarity">
    <text evidence="2 9">Belongs to the cytochrome P450 family.</text>
</comment>
<evidence type="ECO:0000313" key="11">
    <source>
        <dbReference type="EMBL" id="CAG6740659.1"/>
    </source>
</evidence>
<dbReference type="PANTHER" id="PTHR24300">
    <property type="entry name" value="CYTOCHROME P450 508A4-RELATED"/>
    <property type="match status" value="1"/>
</dbReference>
<dbReference type="InterPro" id="IPR002401">
    <property type="entry name" value="Cyt_P450_E_grp-I"/>
</dbReference>
<feature type="chain" id="PRO_5036262629" evidence="10">
    <location>
        <begin position="21"/>
        <end position="494"/>
    </location>
</feature>
<keyword evidence="7 9" id="KW-0503">Monooxygenase</keyword>
<dbReference type="GO" id="GO:0020037">
    <property type="term" value="F:heme binding"/>
    <property type="evidence" value="ECO:0007669"/>
    <property type="project" value="InterPro"/>
</dbReference>
<dbReference type="GO" id="GO:0005737">
    <property type="term" value="C:cytoplasm"/>
    <property type="evidence" value="ECO:0007669"/>
    <property type="project" value="TreeGrafter"/>
</dbReference>
<dbReference type="CDD" id="cd20651">
    <property type="entry name" value="CYP15A1-like"/>
    <property type="match status" value="1"/>
</dbReference>
<dbReference type="AlphaFoldDB" id="A0A8D8Z485"/>
<evidence type="ECO:0000256" key="8">
    <source>
        <dbReference type="PIRSR" id="PIRSR602401-1"/>
    </source>
</evidence>
<protein>
    <submittedName>
        <fullName evidence="11">Probable cytochrome P450 303a1</fullName>
    </submittedName>
</protein>
<dbReference type="SUPFAM" id="SSF48264">
    <property type="entry name" value="Cytochrome P450"/>
    <property type="match status" value="1"/>
</dbReference>
<dbReference type="InterPro" id="IPR001128">
    <property type="entry name" value="Cyt_P450"/>
</dbReference>
<dbReference type="PROSITE" id="PS00086">
    <property type="entry name" value="CYTOCHROME_P450"/>
    <property type="match status" value="1"/>
</dbReference>
<evidence type="ECO:0000256" key="2">
    <source>
        <dbReference type="ARBA" id="ARBA00010617"/>
    </source>
</evidence>
<feature type="binding site" description="axial binding residue" evidence="8">
    <location>
        <position position="439"/>
    </location>
    <ligand>
        <name>heme</name>
        <dbReference type="ChEBI" id="CHEBI:30413"/>
    </ligand>
    <ligandPart>
        <name>Fe</name>
        <dbReference type="ChEBI" id="CHEBI:18248"/>
    </ligandPart>
</feature>
<accession>A0A8D8Z485</accession>
<dbReference type="EMBL" id="HBUF01619534">
    <property type="protein sequence ID" value="CAG6780690.1"/>
    <property type="molecule type" value="Transcribed_RNA"/>
</dbReference>
<dbReference type="GO" id="GO:0005506">
    <property type="term" value="F:iron ion binding"/>
    <property type="evidence" value="ECO:0007669"/>
    <property type="project" value="InterPro"/>
</dbReference>
<dbReference type="PRINTS" id="PR00385">
    <property type="entry name" value="P450"/>
</dbReference>
<dbReference type="PANTHER" id="PTHR24300:SF376">
    <property type="entry name" value="CYTOCHROME P450 15A1"/>
    <property type="match status" value="1"/>
</dbReference>
<evidence type="ECO:0000256" key="5">
    <source>
        <dbReference type="ARBA" id="ARBA00023002"/>
    </source>
</evidence>
<evidence type="ECO:0000256" key="6">
    <source>
        <dbReference type="ARBA" id="ARBA00023004"/>
    </source>
</evidence>
<organism evidence="11">
    <name type="scientific">Cacopsylla melanoneura</name>
    <dbReference type="NCBI Taxonomy" id="428564"/>
    <lineage>
        <taxon>Eukaryota</taxon>
        <taxon>Metazoa</taxon>
        <taxon>Ecdysozoa</taxon>
        <taxon>Arthropoda</taxon>
        <taxon>Hexapoda</taxon>
        <taxon>Insecta</taxon>
        <taxon>Pterygota</taxon>
        <taxon>Neoptera</taxon>
        <taxon>Paraneoptera</taxon>
        <taxon>Hemiptera</taxon>
        <taxon>Sternorrhyncha</taxon>
        <taxon>Psylloidea</taxon>
        <taxon>Psyllidae</taxon>
        <taxon>Psyllinae</taxon>
        <taxon>Cacopsylla</taxon>
    </lineage>
</organism>
<evidence type="ECO:0000256" key="9">
    <source>
        <dbReference type="RuleBase" id="RU000461"/>
    </source>
</evidence>
<evidence type="ECO:0000256" key="3">
    <source>
        <dbReference type="ARBA" id="ARBA00022617"/>
    </source>
</evidence>
<dbReference type="InterPro" id="IPR036396">
    <property type="entry name" value="Cyt_P450_sf"/>
</dbReference>
<evidence type="ECO:0000256" key="1">
    <source>
        <dbReference type="ARBA" id="ARBA00001971"/>
    </source>
</evidence>
<dbReference type="EMBL" id="HBUF01277522">
    <property type="protein sequence ID" value="CAG6686612.1"/>
    <property type="molecule type" value="Transcribed_RNA"/>
</dbReference>
<dbReference type="Gene3D" id="1.10.630.10">
    <property type="entry name" value="Cytochrome P450"/>
    <property type="match status" value="1"/>
</dbReference>
<dbReference type="EMBL" id="HBUF01277523">
    <property type="protein sequence ID" value="CAG6686613.1"/>
    <property type="molecule type" value="Transcribed_RNA"/>
</dbReference>
<dbReference type="PRINTS" id="PR00463">
    <property type="entry name" value="EP450I"/>
</dbReference>
<keyword evidence="6 8" id="KW-0408">Iron</keyword>
<reference evidence="11" key="1">
    <citation type="submission" date="2021-05" db="EMBL/GenBank/DDBJ databases">
        <authorList>
            <person name="Alioto T."/>
            <person name="Alioto T."/>
            <person name="Gomez Garrido J."/>
        </authorList>
    </citation>
    <scope>NUCLEOTIDE SEQUENCE</scope>
</reference>
<name>A0A8D8Z485_9HEMI</name>
<dbReference type="EMBL" id="HBUF01102543">
    <property type="protein sequence ID" value="CAG6638415.1"/>
    <property type="molecule type" value="Transcribed_RNA"/>
</dbReference>
<keyword evidence="5 9" id="KW-0560">Oxidoreductase</keyword>
<dbReference type="GO" id="GO:0008395">
    <property type="term" value="F:steroid hydroxylase activity"/>
    <property type="evidence" value="ECO:0007669"/>
    <property type="project" value="TreeGrafter"/>
</dbReference>
<dbReference type="GO" id="GO:0006082">
    <property type="term" value="P:organic acid metabolic process"/>
    <property type="evidence" value="ECO:0007669"/>
    <property type="project" value="TreeGrafter"/>
</dbReference>
<dbReference type="FunFam" id="1.10.630.10:FF:000036">
    <property type="entry name" value="CYtochrome P450 family"/>
    <property type="match status" value="1"/>
</dbReference>
<dbReference type="GO" id="GO:0006805">
    <property type="term" value="P:xenobiotic metabolic process"/>
    <property type="evidence" value="ECO:0007669"/>
    <property type="project" value="TreeGrafter"/>
</dbReference>
<dbReference type="Pfam" id="PF00067">
    <property type="entry name" value="p450"/>
    <property type="match status" value="1"/>
</dbReference>
<dbReference type="EMBL" id="HBUF01102544">
    <property type="protein sequence ID" value="CAG6638416.1"/>
    <property type="molecule type" value="Transcribed_RNA"/>
</dbReference>
<feature type="signal peptide" evidence="10">
    <location>
        <begin position="1"/>
        <end position="20"/>
    </location>
</feature>
<keyword evidence="3 8" id="KW-0349">Heme</keyword>
<evidence type="ECO:0000256" key="4">
    <source>
        <dbReference type="ARBA" id="ARBA00022723"/>
    </source>
</evidence>
<dbReference type="InterPro" id="IPR050182">
    <property type="entry name" value="Cytochrome_P450_fam2"/>
</dbReference>
<keyword evidence="4 8" id="KW-0479">Metal-binding</keyword>
<proteinExistence type="inferred from homology"/>
<sequence>MWLEVFLVFVIVCILAYLDTKKPKNFPPGPDWIPILGSALAVAKLRNQTGYLYQACAELSKKYGPVVGLRVGKDRQVVCFGYPAIREMLHKDDFDGRPRGPFYETRTWGKRQGLLVTDEELWVEQRRFVLRQLREFGFGKRTMAQLVEEEAYQLVQLFKQEVQNGGAIIPMRDAFSVPVLNTLWSMMAGIRYSPQDKELKKIQSLLTELFANIDMVGALFSQFPILRYVAPERSGYKSFVSIHQKVWKFLRNELDNHKETFNPDEMRDIMDVYLKTLKSEDKTDTFSESQLLAICMDMFMAGSETTSKSLGFGFLYLLLHPDVQKKAQAEIDKVVGRDRLPSLNDRPNMPYLEAITYESVRVFMGRTFSIPHRALRDTTLQGYFIPKDTMLIANFNGVLMDKEFWNDPEIFRPERFLNEQGTIHVPDQYLPFGAGKHQCMGQTLARSNIFLLTASILQNFDLSIPPGEEPPSTLGVDGVTPSTGEYNAWVTLRV</sequence>
<keyword evidence="10" id="KW-0732">Signal</keyword>
<evidence type="ECO:0000256" key="7">
    <source>
        <dbReference type="ARBA" id="ARBA00023033"/>
    </source>
</evidence>
<dbReference type="EMBL" id="HBUF01420184">
    <property type="protein sequence ID" value="CAG6740660.1"/>
    <property type="molecule type" value="Transcribed_RNA"/>
</dbReference>
<dbReference type="InterPro" id="IPR017972">
    <property type="entry name" value="Cyt_P450_CS"/>
</dbReference>
<dbReference type="GO" id="GO:0016712">
    <property type="term" value="F:oxidoreductase activity, acting on paired donors, with incorporation or reduction of molecular oxygen, reduced flavin or flavoprotein as one donor, and incorporation of one atom of oxygen"/>
    <property type="evidence" value="ECO:0007669"/>
    <property type="project" value="TreeGrafter"/>
</dbReference>
<evidence type="ECO:0000256" key="10">
    <source>
        <dbReference type="SAM" id="SignalP"/>
    </source>
</evidence>